<comment type="caution">
    <text evidence="3">The sequence shown here is derived from an EMBL/GenBank/DDBJ whole genome shotgun (WGS) entry which is preliminary data.</text>
</comment>
<keyword evidence="2" id="KW-1133">Transmembrane helix</keyword>
<dbReference type="AlphaFoldDB" id="A0A9X3MX47"/>
<dbReference type="EMBL" id="JAPDOD010000022">
    <property type="protein sequence ID" value="MDA0162963.1"/>
    <property type="molecule type" value="Genomic_DNA"/>
</dbReference>
<evidence type="ECO:0008006" key="5">
    <source>
        <dbReference type="Google" id="ProtNLM"/>
    </source>
</evidence>
<feature type="compositionally biased region" description="Gly residues" evidence="1">
    <location>
        <begin position="106"/>
        <end position="132"/>
    </location>
</feature>
<organism evidence="3 4">
    <name type="scientific">Solirubrobacter ginsenosidimutans</name>
    <dbReference type="NCBI Taxonomy" id="490573"/>
    <lineage>
        <taxon>Bacteria</taxon>
        <taxon>Bacillati</taxon>
        <taxon>Actinomycetota</taxon>
        <taxon>Thermoleophilia</taxon>
        <taxon>Solirubrobacterales</taxon>
        <taxon>Solirubrobacteraceae</taxon>
        <taxon>Solirubrobacter</taxon>
    </lineage>
</organism>
<proteinExistence type="predicted"/>
<keyword evidence="2" id="KW-0812">Transmembrane</keyword>
<evidence type="ECO:0000313" key="4">
    <source>
        <dbReference type="Proteomes" id="UP001149140"/>
    </source>
</evidence>
<keyword evidence="4" id="KW-1185">Reference proteome</keyword>
<feature type="transmembrane region" description="Helical" evidence="2">
    <location>
        <begin position="20"/>
        <end position="38"/>
    </location>
</feature>
<protein>
    <recommendedName>
        <fullName evidence="5">DUF5666 domain-containing protein</fullName>
    </recommendedName>
</protein>
<keyword evidence="2" id="KW-0472">Membrane</keyword>
<sequence length="216" mass="20645">MSQDSHDVQFEEYEESWTGRLIVAGVIALALIAGAFFAGKAMAGSSSSGPATLAEAVQQAQKGTLPCGDTATAAATPAATPNANGGPPAGGGAFLLRGICSRNGQGAGGQAGQGQGQGQGRGRFGGAGGFGGQTVTAVSPDSITVQGQNGSNTIKIDSSTTVSKTSGATVADIKKGDSVIVGGFGGFGGGGGGAGGANNQNAAARSITILPQTGSN</sequence>
<reference evidence="3" key="1">
    <citation type="submission" date="2022-10" db="EMBL/GenBank/DDBJ databases">
        <title>The WGS of Solirubrobacter ginsenosidimutans DSM 21036.</title>
        <authorList>
            <person name="Jiang Z."/>
        </authorList>
    </citation>
    <scope>NUCLEOTIDE SEQUENCE</scope>
    <source>
        <strain evidence="3">DSM 21036</strain>
    </source>
</reference>
<dbReference type="RefSeq" id="WP_270042204.1">
    <property type="nucleotide sequence ID" value="NZ_JAPDOD010000022.1"/>
</dbReference>
<dbReference type="Proteomes" id="UP001149140">
    <property type="component" value="Unassembled WGS sequence"/>
</dbReference>
<evidence type="ECO:0000256" key="2">
    <source>
        <dbReference type="SAM" id="Phobius"/>
    </source>
</evidence>
<evidence type="ECO:0000313" key="3">
    <source>
        <dbReference type="EMBL" id="MDA0162963.1"/>
    </source>
</evidence>
<feature type="region of interest" description="Disordered" evidence="1">
    <location>
        <begin position="106"/>
        <end position="135"/>
    </location>
</feature>
<gene>
    <name evidence="3" type="ORF">OM076_22010</name>
</gene>
<name>A0A9X3MX47_9ACTN</name>
<accession>A0A9X3MX47</accession>
<evidence type="ECO:0000256" key="1">
    <source>
        <dbReference type="SAM" id="MobiDB-lite"/>
    </source>
</evidence>